<feature type="domain" description="HNH nuclease" evidence="1">
    <location>
        <begin position="76"/>
        <end position="124"/>
    </location>
</feature>
<dbReference type="InterPro" id="IPR036388">
    <property type="entry name" value="WH-like_DNA-bd_sf"/>
</dbReference>
<dbReference type="GO" id="GO:0004519">
    <property type="term" value="F:endonuclease activity"/>
    <property type="evidence" value="ECO:0007669"/>
    <property type="project" value="UniProtKB-KW"/>
</dbReference>
<keyword evidence="2" id="KW-0540">Nuclease</keyword>
<keyword evidence="3" id="KW-1185">Reference proteome</keyword>
<evidence type="ECO:0000313" key="3">
    <source>
        <dbReference type="Proteomes" id="UP001139000"/>
    </source>
</evidence>
<dbReference type="InterPro" id="IPR044925">
    <property type="entry name" value="His-Me_finger_sf"/>
</dbReference>
<dbReference type="Proteomes" id="UP001139000">
    <property type="component" value="Unassembled WGS sequence"/>
</dbReference>
<dbReference type="Pfam" id="PF13392">
    <property type="entry name" value="HNH_3"/>
    <property type="match status" value="1"/>
</dbReference>
<dbReference type="InterPro" id="IPR003615">
    <property type="entry name" value="HNH_nuc"/>
</dbReference>
<accession>A0A9X1PH56</accession>
<dbReference type="SMART" id="SM00507">
    <property type="entry name" value="HNHc"/>
    <property type="match status" value="1"/>
</dbReference>
<dbReference type="Gene3D" id="1.10.10.10">
    <property type="entry name" value="Winged helix-like DNA-binding domain superfamily/Winged helix DNA-binding domain"/>
    <property type="match status" value="1"/>
</dbReference>
<gene>
    <name evidence="2" type="ORF">LXM26_00230</name>
</gene>
<evidence type="ECO:0000259" key="1">
    <source>
        <dbReference type="SMART" id="SM00507"/>
    </source>
</evidence>
<sequence>MTTRFKNAIDALGIKDEGWVRIKEGCPYLINRFGHVKTEGFLKKVRGGHLRSTGVTILKIDIRNGYKSYRLNLGDGFKTKSVHRLLATVFIPNPNNYPVVNHIDGNKLNNSLENLEWCTVSHNTQHSYDMGLQIPAGNRKGFVGKDVHNSKPVIAYDLHGNYVASYESCKLAEKDGFIGSCVSRVASGVLKQHKGHRFCYQKA</sequence>
<dbReference type="EMBL" id="JAJTTC010000001">
    <property type="protein sequence ID" value="MCF0059899.1"/>
    <property type="molecule type" value="Genomic_DNA"/>
</dbReference>
<comment type="caution">
    <text evidence="2">The sequence shown here is derived from an EMBL/GenBank/DDBJ whole genome shotgun (WGS) entry which is preliminary data.</text>
</comment>
<dbReference type="Gene3D" id="3.90.75.20">
    <property type="match status" value="1"/>
</dbReference>
<proteinExistence type="predicted"/>
<name>A0A9X1PH56_9BACT</name>
<reference evidence="2" key="1">
    <citation type="submission" date="2021-12" db="EMBL/GenBank/DDBJ databases">
        <title>Novel species in genus Dyadobacter.</title>
        <authorList>
            <person name="Ma C."/>
        </authorList>
    </citation>
    <scope>NUCLEOTIDE SEQUENCE</scope>
    <source>
        <strain evidence="2">LJ419</strain>
    </source>
</reference>
<keyword evidence="2" id="KW-0255">Endonuclease</keyword>
<protein>
    <submittedName>
        <fullName evidence="2">HNH endonuclease</fullName>
    </submittedName>
</protein>
<evidence type="ECO:0000313" key="2">
    <source>
        <dbReference type="EMBL" id="MCF0059899.1"/>
    </source>
</evidence>
<keyword evidence="2" id="KW-0378">Hydrolase</keyword>
<dbReference type="SUPFAM" id="SSF54060">
    <property type="entry name" value="His-Me finger endonucleases"/>
    <property type="match status" value="1"/>
</dbReference>
<dbReference type="RefSeq" id="WP_234652156.1">
    <property type="nucleotide sequence ID" value="NZ_CP094997.1"/>
</dbReference>
<dbReference type="AlphaFoldDB" id="A0A9X1PH56"/>
<organism evidence="2 3">
    <name type="scientific">Dyadobacter chenwenxiniae</name>
    <dbReference type="NCBI Taxonomy" id="2906456"/>
    <lineage>
        <taxon>Bacteria</taxon>
        <taxon>Pseudomonadati</taxon>
        <taxon>Bacteroidota</taxon>
        <taxon>Cytophagia</taxon>
        <taxon>Cytophagales</taxon>
        <taxon>Spirosomataceae</taxon>
        <taxon>Dyadobacter</taxon>
    </lineage>
</organism>